<keyword evidence="3" id="KW-1185">Reference proteome</keyword>
<dbReference type="Proteomes" id="UP001153636">
    <property type="component" value="Chromosome 9"/>
</dbReference>
<organism evidence="2 3">
    <name type="scientific">Psylliodes chrysocephalus</name>
    <dbReference type="NCBI Taxonomy" id="3402493"/>
    <lineage>
        <taxon>Eukaryota</taxon>
        <taxon>Metazoa</taxon>
        <taxon>Ecdysozoa</taxon>
        <taxon>Arthropoda</taxon>
        <taxon>Hexapoda</taxon>
        <taxon>Insecta</taxon>
        <taxon>Pterygota</taxon>
        <taxon>Neoptera</taxon>
        <taxon>Endopterygota</taxon>
        <taxon>Coleoptera</taxon>
        <taxon>Polyphaga</taxon>
        <taxon>Cucujiformia</taxon>
        <taxon>Chrysomeloidea</taxon>
        <taxon>Chrysomelidae</taxon>
        <taxon>Galerucinae</taxon>
        <taxon>Alticini</taxon>
        <taxon>Psylliodes</taxon>
    </lineage>
</organism>
<dbReference type="OrthoDB" id="6704657at2759"/>
<feature type="region of interest" description="Disordered" evidence="1">
    <location>
        <begin position="154"/>
        <end position="186"/>
    </location>
</feature>
<dbReference type="PANTHER" id="PTHR10773:SF19">
    <property type="match status" value="1"/>
</dbReference>
<reference evidence="2" key="1">
    <citation type="submission" date="2022-01" db="EMBL/GenBank/DDBJ databases">
        <authorList>
            <person name="King R."/>
        </authorList>
    </citation>
    <scope>NUCLEOTIDE SEQUENCE</scope>
</reference>
<evidence type="ECO:0000313" key="3">
    <source>
        <dbReference type="Proteomes" id="UP001153636"/>
    </source>
</evidence>
<gene>
    <name evidence="2" type="ORF">PSYICH_LOCUS15631</name>
</gene>
<feature type="region of interest" description="Disordered" evidence="1">
    <location>
        <begin position="116"/>
        <end position="139"/>
    </location>
</feature>
<evidence type="ECO:0000256" key="1">
    <source>
        <dbReference type="SAM" id="MobiDB-lite"/>
    </source>
</evidence>
<evidence type="ECO:0000313" key="2">
    <source>
        <dbReference type="EMBL" id="CAH1115839.1"/>
    </source>
</evidence>
<accession>A0A9P0DC69</accession>
<dbReference type="AlphaFoldDB" id="A0A9P0DC69"/>
<sequence length="382" mass="43981">MDMVNQQASDSCVDTVEYIIGEDGTLSPIYTQLPSSVNEPILNNINNEAPQPNISNNYKHIELPTDFNDAESINSEPETIIILKNNLEAPPPNIPTSFDHLDLPTDINDVFSINNELENPENPETEQDKNGDSDNNITNIMSFEHDDLDVSYVPEENECGNSSADEDDNSGKNESDSSLNNTKIQKKRKYSEGWNYNINKYKRLKGQPYQGKKEIAGCWNYNINKPGKFLSNPCNCSLGKKSVAIQCQKMTEEKRLKIFQTFWSERKLHVQTLVQCENVKRRRGQQEVSTRNYSIKYFLKLDLERIRVCKHMFGSTLGLKETMVLTWIKEFNRESHNYQVSKKSETRRTKFADKNKAVYQFLESLPKMESHYCRSSSKKIVS</sequence>
<proteinExistence type="predicted"/>
<name>A0A9P0DC69_9CUCU</name>
<dbReference type="EMBL" id="OV651821">
    <property type="protein sequence ID" value="CAH1115839.1"/>
    <property type="molecule type" value="Genomic_DNA"/>
</dbReference>
<dbReference type="PANTHER" id="PTHR10773">
    <property type="entry name" value="DNA-DIRECTED RNA POLYMERASES I, II, AND III SUBUNIT RPABC2"/>
    <property type="match status" value="1"/>
</dbReference>
<protein>
    <submittedName>
        <fullName evidence="2">Uncharacterized protein</fullName>
    </submittedName>
</protein>